<dbReference type="AlphaFoldDB" id="A0A4R5UP18"/>
<dbReference type="EMBL" id="SMTL01000001">
    <property type="protein sequence ID" value="TDK39682.1"/>
    <property type="molecule type" value="Genomic_DNA"/>
</dbReference>
<dbReference type="SUPFAM" id="SSF53474">
    <property type="entry name" value="alpha/beta-Hydrolases"/>
    <property type="match status" value="1"/>
</dbReference>
<dbReference type="Proteomes" id="UP000295238">
    <property type="component" value="Unassembled WGS sequence"/>
</dbReference>
<dbReference type="PANTHER" id="PTHR37017">
    <property type="entry name" value="AB HYDROLASE-1 DOMAIN-CONTAINING PROTEIN-RELATED"/>
    <property type="match status" value="1"/>
</dbReference>
<reference evidence="2 3" key="1">
    <citation type="submission" date="2019-03" db="EMBL/GenBank/DDBJ databases">
        <title>Rhizobium sp. nov., an bacterium isolated from biocrust in Mu Us Desert.</title>
        <authorList>
            <person name="Lixiong L."/>
        </authorList>
    </citation>
    <scope>NUCLEOTIDE SEQUENCE [LARGE SCALE GENOMIC DNA]</scope>
    <source>
        <strain evidence="2 3">SPY-1</strain>
    </source>
</reference>
<dbReference type="Gene3D" id="3.40.50.1820">
    <property type="entry name" value="alpha/beta hydrolase"/>
    <property type="match status" value="1"/>
</dbReference>
<dbReference type="OrthoDB" id="9814966at2"/>
<dbReference type="PANTHER" id="PTHR37017:SF11">
    <property type="entry name" value="ESTERASE_LIPASE_THIOESTERASE DOMAIN-CONTAINING PROTEIN"/>
    <property type="match status" value="1"/>
</dbReference>
<dbReference type="GO" id="GO:0016787">
    <property type="term" value="F:hydrolase activity"/>
    <property type="evidence" value="ECO:0007669"/>
    <property type="project" value="UniProtKB-KW"/>
</dbReference>
<comment type="caution">
    <text evidence="2">The sequence shown here is derived from an EMBL/GenBank/DDBJ whole genome shotgun (WGS) entry which is preliminary data.</text>
</comment>
<evidence type="ECO:0000313" key="2">
    <source>
        <dbReference type="EMBL" id="TDK39682.1"/>
    </source>
</evidence>
<proteinExistence type="predicted"/>
<sequence length="269" mass="28568">MLAAPSRVRQHINSRVIPVSSILKSFAVAVVLAFAALPAAAVAGKVNNVVLVHGAFADGSGWNAVAGLLTEKGYKVSIVQEPETSLEDDVQATQRVLDQQDGPVVLVGHSYGGQIITVAGSDPKVKSLVYVAALVPDIGDSLLSLVKTMPLPNEDIKSTKDGYLYLDPARFAIDFAADLPKQTAAFMASSQVFVSEKAFSAPASKAAWHDKPSFAIVATQDKALNPDLERWMYKRVGVDVTEIAASHAVYMSKPQAVVDVIEKAAQAVR</sequence>
<evidence type="ECO:0000259" key="1">
    <source>
        <dbReference type="Pfam" id="PF12697"/>
    </source>
</evidence>
<dbReference type="InterPro" id="IPR000073">
    <property type="entry name" value="AB_hydrolase_1"/>
</dbReference>
<keyword evidence="2" id="KW-0378">Hydrolase</keyword>
<gene>
    <name evidence="2" type="ORF">E2F50_06150</name>
</gene>
<organism evidence="2 3">
    <name type="scientific">Rhizobium deserti</name>
    <dbReference type="NCBI Taxonomy" id="2547961"/>
    <lineage>
        <taxon>Bacteria</taxon>
        <taxon>Pseudomonadati</taxon>
        <taxon>Pseudomonadota</taxon>
        <taxon>Alphaproteobacteria</taxon>
        <taxon>Hyphomicrobiales</taxon>
        <taxon>Rhizobiaceae</taxon>
        <taxon>Rhizobium/Agrobacterium group</taxon>
        <taxon>Rhizobium</taxon>
    </lineage>
</organism>
<feature type="domain" description="AB hydrolase-1" evidence="1">
    <location>
        <begin position="49"/>
        <end position="260"/>
    </location>
</feature>
<keyword evidence="3" id="KW-1185">Reference proteome</keyword>
<evidence type="ECO:0000313" key="3">
    <source>
        <dbReference type="Proteomes" id="UP000295238"/>
    </source>
</evidence>
<name>A0A4R5UP18_9HYPH</name>
<dbReference type="InterPro" id="IPR052897">
    <property type="entry name" value="Sec-Metab_Biosynth_Hydrolase"/>
</dbReference>
<dbReference type="Pfam" id="PF12697">
    <property type="entry name" value="Abhydrolase_6"/>
    <property type="match status" value="1"/>
</dbReference>
<accession>A0A4R5UP18</accession>
<dbReference type="InterPro" id="IPR029058">
    <property type="entry name" value="AB_hydrolase_fold"/>
</dbReference>
<protein>
    <submittedName>
        <fullName evidence="2">Alpha/beta hydrolase</fullName>
    </submittedName>
</protein>